<dbReference type="Gramene" id="KQL03393">
    <property type="protein sequence ID" value="KQL03393"/>
    <property type="gene ID" value="SETIT_004813mg"/>
</dbReference>
<reference evidence="3" key="1">
    <citation type="journal article" date="2012" name="Nat. Biotechnol.">
        <title>Reference genome sequence of the model plant Setaria.</title>
        <authorList>
            <person name="Bennetzen J.L."/>
            <person name="Schmutz J."/>
            <person name="Wang H."/>
            <person name="Percifield R."/>
            <person name="Hawkins J."/>
            <person name="Pontaroli A.C."/>
            <person name="Estep M."/>
            <person name="Feng L."/>
            <person name="Vaughn J.N."/>
            <person name="Grimwood J."/>
            <person name="Jenkins J."/>
            <person name="Barry K."/>
            <person name="Lindquist E."/>
            <person name="Hellsten U."/>
            <person name="Deshpande S."/>
            <person name="Wang X."/>
            <person name="Wu X."/>
            <person name="Mitros T."/>
            <person name="Triplett J."/>
            <person name="Yang X."/>
            <person name="Ye C.Y."/>
            <person name="Mauro-Herrera M."/>
            <person name="Wang L."/>
            <person name="Li P."/>
            <person name="Sharma M."/>
            <person name="Sharma R."/>
            <person name="Ronald P.C."/>
            <person name="Panaud O."/>
            <person name="Kellogg E.A."/>
            <person name="Brutnell T.P."/>
            <person name="Doust A.N."/>
            <person name="Tuskan G.A."/>
            <person name="Rokhsar D."/>
            <person name="Devos K.M."/>
        </authorList>
    </citation>
    <scope>NUCLEOTIDE SEQUENCE [LARGE SCALE GENOMIC DNA]</scope>
    <source>
        <strain evidence="3">cv. Yugu1</strain>
    </source>
</reference>
<keyword evidence="3" id="KW-1185">Reference proteome</keyword>
<feature type="compositionally biased region" description="Low complexity" evidence="1">
    <location>
        <begin position="100"/>
        <end position="113"/>
    </location>
</feature>
<sequence>MKDPQIILFNHLLQHQYNLMKYPAHQSVPLAPIQNAIHHMPGNVHVYNFDILPLPSTQGMHIFCQMISFSFSVSPIGATLAHMVVDIGVTKAPHAGATGSAMSSEMPSSAASSNHVPFTPSEIPGKHLGTTLYFADAMNVSQSDEEKP</sequence>
<dbReference type="EMBL" id="AGNK02002761">
    <property type="status" value="NOT_ANNOTATED_CDS"/>
    <property type="molecule type" value="Genomic_DNA"/>
</dbReference>
<name>K3XSB4_SETIT</name>
<reference evidence="2" key="2">
    <citation type="submission" date="2018-08" db="UniProtKB">
        <authorList>
            <consortium name="EnsemblPlants"/>
        </authorList>
    </citation>
    <scope>IDENTIFICATION</scope>
    <source>
        <strain evidence="2">Yugu1</strain>
    </source>
</reference>
<organism evidence="2 3">
    <name type="scientific">Setaria italica</name>
    <name type="common">Foxtail millet</name>
    <name type="synonym">Panicum italicum</name>
    <dbReference type="NCBI Taxonomy" id="4555"/>
    <lineage>
        <taxon>Eukaryota</taxon>
        <taxon>Viridiplantae</taxon>
        <taxon>Streptophyta</taxon>
        <taxon>Embryophyta</taxon>
        <taxon>Tracheophyta</taxon>
        <taxon>Spermatophyta</taxon>
        <taxon>Magnoliopsida</taxon>
        <taxon>Liliopsida</taxon>
        <taxon>Poales</taxon>
        <taxon>Poaceae</taxon>
        <taxon>PACMAD clade</taxon>
        <taxon>Panicoideae</taxon>
        <taxon>Panicodae</taxon>
        <taxon>Paniceae</taxon>
        <taxon>Cenchrinae</taxon>
        <taxon>Setaria</taxon>
    </lineage>
</organism>
<dbReference type="InParanoid" id="K3XSB4"/>
<dbReference type="STRING" id="4555.K3XSB4"/>
<evidence type="ECO:0000256" key="1">
    <source>
        <dbReference type="SAM" id="MobiDB-lite"/>
    </source>
</evidence>
<accession>K3XSB4</accession>
<protein>
    <submittedName>
        <fullName evidence="2">Uncharacterized protein</fullName>
    </submittedName>
</protein>
<evidence type="ECO:0000313" key="3">
    <source>
        <dbReference type="Proteomes" id="UP000004995"/>
    </source>
</evidence>
<dbReference type="AlphaFoldDB" id="K3XSB4"/>
<feature type="region of interest" description="Disordered" evidence="1">
    <location>
        <begin position="96"/>
        <end position="121"/>
    </location>
</feature>
<proteinExistence type="predicted"/>
<dbReference type="Proteomes" id="UP000004995">
    <property type="component" value="Unassembled WGS sequence"/>
</dbReference>
<evidence type="ECO:0000313" key="2">
    <source>
        <dbReference type="EnsemblPlants" id="KQL03393"/>
    </source>
</evidence>
<dbReference type="EnsemblPlants" id="KQL03393">
    <property type="protein sequence ID" value="KQL03393"/>
    <property type="gene ID" value="SETIT_004813mg"/>
</dbReference>
<dbReference type="HOGENOM" id="CLU_1761945_0_0_1"/>